<proteinExistence type="predicted"/>
<protein>
    <recommendedName>
        <fullName evidence="1">PIN domain-containing protein</fullName>
    </recommendedName>
</protein>
<reference evidence="2 3" key="1">
    <citation type="journal article" date="2013" name="BMC Microbiol.">
        <title>Identification of the type II cytochrome c maturation pathway in anammox bacteria by comparative genomics.</title>
        <authorList>
            <person name="Ferousi C."/>
            <person name="Speth D.R."/>
            <person name="Reimann J."/>
            <person name="Op den Camp H.J."/>
            <person name="Allen J.W."/>
            <person name="Keltjens J.T."/>
            <person name="Jetten M.S."/>
        </authorList>
    </citation>
    <scope>NUCLEOTIDE SEQUENCE [LARGE SCALE GENOMIC DNA]</scope>
    <source>
        <strain evidence="2">RU1</strain>
    </source>
</reference>
<dbReference type="Pfam" id="PF01850">
    <property type="entry name" value="PIN"/>
    <property type="match status" value="1"/>
</dbReference>
<dbReference type="Gene3D" id="3.40.50.1010">
    <property type="entry name" value="5'-nuclease"/>
    <property type="match status" value="1"/>
</dbReference>
<comment type="caution">
    <text evidence="2">The sequence shown here is derived from an EMBL/GenBank/DDBJ whole genome shotgun (WGS) entry which is preliminary data.</text>
</comment>
<sequence length="140" mass="15791">MIVYIDTSDLVKLYIDEIGSDTIQEIVHKATVLSTSKVAYAEARSAFARKQRDDGFSAKVLRKIVEDFNRDWESYFLIEVTDGLIRSAGDIAEKHLLRGFDSIHLASAMNLKHKIGPRVYFSSNDEKLNQAAEKEGIIVL</sequence>
<evidence type="ECO:0000313" key="2">
    <source>
        <dbReference type="EMBL" id="KKO19727.1"/>
    </source>
</evidence>
<dbReference type="CDD" id="cd09874">
    <property type="entry name" value="PIN_MT3492-like"/>
    <property type="match status" value="1"/>
</dbReference>
<keyword evidence="3" id="KW-1185">Reference proteome</keyword>
<dbReference type="AlphaFoldDB" id="A0A0M2UV86"/>
<dbReference type="InterPro" id="IPR029060">
    <property type="entry name" value="PIN-like_dom_sf"/>
</dbReference>
<dbReference type="Proteomes" id="UP000034954">
    <property type="component" value="Unassembled WGS sequence"/>
</dbReference>
<gene>
    <name evidence="2" type="ORF">BROFUL_01561</name>
</gene>
<organism evidence="2 3">
    <name type="scientific">Candidatus Brocadia fulgida</name>
    <dbReference type="NCBI Taxonomy" id="380242"/>
    <lineage>
        <taxon>Bacteria</taxon>
        <taxon>Pseudomonadati</taxon>
        <taxon>Planctomycetota</taxon>
        <taxon>Candidatus Brocadiia</taxon>
        <taxon>Candidatus Brocadiales</taxon>
        <taxon>Candidatus Brocadiaceae</taxon>
        <taxon>Candidatus Brocadia</taxon>
    </lineage>
</organism>
<evidence type="ECO:0000313" key="3">
    <source>
        <dbReference type="Proteomes" id="UP000034954"/>
    </source>
</evidence>
<name>A0A0M2UV86_9BACT</name>
<dbReference type="SUPFAM" id="SSF88723">
    <property type="entry name" value="PIN domain-like"/>
    <property type="match status" value="1"/>
</dbReference>
<accession>A0A0M2UV86</accession>
<dbReference type="EMBL" id="LAQJ01000163">
    <property type="protein sequence ID" value="KKO19727.1"/>
    <property type="molecule type" value="Genomic_DNA"/>
</dbReference>
<dbReference type="InterPro" id="IPR002716">
    <property type="entry name" value="PIN_dom"/>
</dbReference>
<evidence type="ECO:0000259" key="1">
    <source>
        <dbReference type="Pfam" id="PF01850"/>
    </source>
</evidence>
<feature type="domain" description="PIN" evidence="1">
    <location>
        <begin position="3"/>
        <end position="133"/>
    </location>
</feature>